<accession>A0A0F9A2W6</accession>
<feature type="transmembrane region" description="Helical" evidence="1">
    <location>
        <begin position="62"/>
        <end position="83"/>
    </location>
</feature>
<keyword evidence="1" id="KW-1133">Transmembrane helix</keyword>
<reference evidence="2" key="1">
    <citation type="journal article" date="2015" name="Nature">
        <title>Complex archaea that bridge the gap between prokaryotes and eukaryotes.</title>
        <authorList>
            <person name="Spang A."/>
            <person name="Saw J.H."/>
            <person name="Jorgensen S.L."/>
            <person name="Zaremba-Niedzwiedzka K."/>
            <person name="Martijn J."/>
            <person name="Lind A.E."/>
            <person name="van Eijk R."/>
            <person name="Schleper C."/>
            <person name="Guy L."/>
            <person name="Ettema T.J."/>
        </authorList>
    </citation>
    <scope>NUCLEOTIDE SEQUENCE</scope>
</reference>
<dbReference type="PANTHER" id="PTHR34351">
    <property type="entry name" value="SLR1927 PROTEIN-RELATED"/>
    <property type="match status" value="1"/>
</dbReference>
<proteinExistence type="predicted"/>
<protein>
    <submittedName>
        <fullName evidence="2">Uncharacterized protein</fullName>
    </submittedName>
</protein>
<evidence type="ECO:0000313" key="2">
    <source>
        <dbReference type="EMBL" id="KKL03835.1"/>
    </source>
</evidence>
<sequence>MVERLGQFFRDRFSHWVYRRLPPSRSVSLNNRSLFIFPSKAGFGFLLLILLCWLVATNYENNVVFAITCLLVSVFVVVILHSFSNLSGLTLSFARATPAFAKEQLVVDVVLRQEQPRYRESLSLYFVGEDAVITTLGDQEETRIKVPLYAPRRGLYNPGRLTLESVYPLGLLRVWTKVDLDISCLIYPQPVFDSPKTFVANSRGEGPLQVGDGSEDFVGLNEYQTGDSLKKVAWKQYAKEQGMYTKHYADYQDERIWLDWDDYPALDREARLSRLCGGLLQVSGTDKAYGLRLPGIEILPDNNEAHRLKVLRELALFEVPNRGQAGDQKVRGQQVRGQGL</sequence>
<dbReference type="AlphaFoldDB" id="A0A0F9A2W6"/>
<gene>
    <name evidence="2" type="ORF">LCGC14_2622140</name>
</gene>
<comment type="caution">
    <text evidence="2">The sequence shown here is derived from an EMBL/GenBank/DDBJ whole genome shotgun (WGS) entry which is preliminary data.</text>
</comment>
<keyword evidence="1" id="KW-0812">Transmembrane</keyword>
<organism evidence="2">
    <name type="scientific">marine sediment metagenome</name>
    <dbReference type="NCBI Taxonomy" id="412755"/>
    <lineage>
        <taxon>unclassified sequences</taxon>
        <taxon>metagenomes</taxon>
        <taxon>ecological metagenomes</taxon>
    </lineage>
</organism>
<dbReference type="EMBL" id="LAZR01044773">
    <property type="protein sequence ID" value="KKL03835.1"/>
    <property type="molecule type" value="Genomic_DNA"/>
</dbReference>
<name>A0A0F9A2W6_9ZZZZ</name>
<keyword evidence="1" id="KW-0472">Membrane</keyword>
<evidence type="ECO:0000256" key="1">
    <source>
        <dbReference type="SAM" id="Phobius"/>
    </source>
</evidence>
<feature type="transmembrane region" description="Helical" evidence="1">
    <location>
        <begin position="34"/>
        <end position="56"/>
    </location>
</feature>
<dbReference type="PANTHER" id="PTHR34351:SF1">
    <property type="entry name" value="SLR1927 PROTEIN"/>
    <property type="match status" value="1"/>
</dbReference>